<keyword evidence="2" id="KW-1185">Reference proteome</keyword>
<gene>
    <name evidence="1" type="primary">cas7e</name>
    <name evidence="1" type="ORF">GMA10_06530</name>
</gene>
<dbReference type="RefSeq" id="WP_129314924.1">
    <property type="nucleotide sequence ID" value="NZ_NOIQ01000003.1"/>
</dbReference>
<evidence type="ECO:0000313" key="2">
    <source>
        <dbReference type="Proteomes" id="UP000462152"/>
    </source>
</evidence>
<dbReference type="OrthoDB" id="5291250at2"/>
<sequence>MNNLYIDVHVLQTLPPNNINRDETGSPKSAIFGGAVRQRISSQAFKRAVRTDMAKSISGNRLGLRTKDLPVQVQQAVLELTDASPETAMQWALEALKAAGLKPERPKTKKSDEPKPEETKYLVFVGQYQVKKLARLAVENQGTFTEKSAKTAAKAALKQDQAIDVSLFGRMVADAADLNVDAAVQVAHSISVHENTPEFDYFTAVDDLRGEDGQGADMIGTVEFTASTVYRYATLNVPALMENLGDADATSLASAEFVRSFIRAMPTGKQNTFANRTLPSVVVVSFSTSQPSNWVGAFEKPVLAGQNGYVYEAATAMAKYATDLDAAYGESATRLVLALPVAGDSIARLGETVDLDALVERVREVAADVAAGR</sequence>
<dbReference type="AlphaFoldDB" id="A0A7K1LI71"/>
<comment type="caution">
    <text evidence="1">The sequence shown here is derived from an EMBL/GenBank/DDBJ whole genome shotgun (WGS) entry which is preliminary data.</text>
</comment>
<organism evidence="1 2">
    <name type="scientific">Rothia koreensis</name>
    <dbReference type="NCBI Taxonomy" id="592378"/>
    <lineage>
        <taxon>Bacteria</taxon>
        <taxon>Bacillati</taxon>
        <taxon>Actinomycetota</taxon>
        <taxon>Actinomycetes</taxon>
        <taxon>Micrococcales</taxon>
        <taxon>Micrococcaceae</taxon>
        <taxon>Rothia</taxon>
    </lineage>
</organism>
<name>A0A7K1LI71_9MICC</name>
<proteinExistence type="predicted"/>
<protein>
    <submittedName>
        <fullName evidence="1">Type I-E CRISPR-associated protein Cas7/Cse4/CasC</fullName>
    </submittedName>
</protein>
<dbReference type="Pfam" id="PF09344">
    <property type="entry name" value="Cas_CT1975"/>
    <property type="match status" value="1"/>
</dbReference>
<dbReference type="Proteomes" id="UP000462152">
    <property type="component" value="Unassembled WGS sequence"/>
</dbReference>
<reference evidence="1 2" key="1">
    <citation type="submission" date="2019-12" db="EMBL/GenBank/DDBJ databases">
        <authorList>
            <person name="Li J."/>
            <person name="Shi Y."/>
            <person name="Xu G."/>
            <person name="Xiao D."/>
            <person name="Ran X."/>
        </authorList>
    </citation>
    <scope>NUCLEOTIDE SEQUENCE [LARGE SCALE GENOMIC DNA]</scope>
    <source>
        <strain evidence="1 2">JCM 15915</strain>
    </source>
</reference>
<dbReference type="InterPro" id="IPR010148">
    <property type="entry name" value="CRISPR-assoc_prot_CT1975"/>
</dbReference>
<evidence type="ECO:0000313" key="1">
    <source>
        <dbReference type="EMBL" id="MUN54868.1"/>
    </source>
</evidence>
<dbReference type="NCBIfam" id="TIGR01869">
    <property type="entry name" value="casC_Cse4"/>
    <property type="match status" value="1"/>
</dbReference>
<accession>A0A7K1LI71</accession>
<dbReference type="EMBL" id="WOGT01000003">
    <property type="protein sequence ID" value="MUN54868.1"/>
    <property type="molecule type" value="Genomic_DNA"/>
</dbReference>